<evidence type="ECO:0000313" key="2">
    <source>
        <dbReference type="EMBL" id="CAG8715058.1"/>
    </source>
</evidence>
<organism evidence="2 3">
    <name type="scientific">Gigaspora margarita</name>
    <dbReference type="NCBI Taxonomy" id="4874"/>
    <lineage>
        <taxon>Eukaryota</taxon>
        <taxon>Fungi</taxon>
        <taxon>Fungi incertae sedis</taxon>
        <taxon>Mucoromycota</taxon>
        <taxon>Glomeromycotina</taxon>
        <taxon>Glomeromycetes</taxon>
        <taxon>Diversisporales</taxon>
        <taxon>Gigasporaceae</taxon>
        <taxon>Gigaspora</taxon>
    </lineage>
</organism>
<gene>
    <name evidence="2" type="ORF">GMARGA_LOCUS13039</name>
</gene>
<proteinExistence type="predicted"/>
<evidence type="ECO:0000256" key="1">
    <source>
        <dbReference type="SAM" id="MobiDB-lite"/>
    </source>
</evidence>
<sequence>SINKLNINDKRKKEFENYNILVKIMELLHLLSEIIDNSNIYKNNRDILINLLNQFNNSAKISLVPEQQNENERNNQDKQNKNNQNNQNN</sequence>
<feature type="region of interest" description="Disordered" evidence="1">
    <location>
        <begin position="63"/>
        <end position="89"/>
    </location>
</feature>
<dbReference type="Proteomes" id="UP000789901">
    <property type="component" value="Unassembled WGS sequence"/>
</dbReference>
<accession>A0ABN7V2D7</accession>
<comment type="caution">
    <text evidence="2">The sequence shown here is derived from an EMBL/GenBank/DDBJ whole genome shotgun (WGS) entry which is preliminary data.</text>
</comment>
<dbReference type="EMBL" id="CAJVQB010008170">
    <property type="protein sequence ID" value="CAG8715058.1"/>
    <property type="molecule type" value="Genomic_DNA"/>
</dbReference>
<feature type="compositionally biased region" description="Basic and acidic residues" evidence="1">
    <location>
        <begin position="70"/>
        <end position="80"/>
    </location>
</feature>
<protein>
    <submittedName>
        <fullName evidence="2">6273_t:CDS:1</fullName>
    </submittedName>
</protein>
<reference evidence="2 3" key="1">
    <citation type="submission" date="2021-06" db="EMBL/GenBank/DDBJ databases">
        <authorList>
            <person name="Kallberg Y."/>
            <person name="Tangrot J."/>
            <person name="Rosling A."/>
        </authorList>
    </citation>
    <scope>NUCLEOTIDE SEQUENCE [LARGE SCALE GENOMIC DNA]</scope>
    <source>
        <strain evidence="2 3">120-4 pot B 10/14</strain>
    </source>
</reference>
<feature type="non-terminal residue" evidence="2">
    <location>
        <position position="1"/>
    </location>
</feature>
<name>A0ABN7V2D7_GIGMA</name>
<evidence type="ECO:0000313" key="3">
    <source>
        <dbReference type="Proteomes" id="UP000789901"/>
    </source>
</evidence>
<keyword evidence="3" id="KW-1185">Reference proteome</keyword>